<comment type="caution">
    <text evidence="2">The sequence shown here is derived from an EMBL/GenBank/DDBJ whole genome shotgun (WGS) entry which is preliminary data.</text>
</comment>
<sequence length="42" mass="4437">MSLSLLSTDTADSLSSREQTPSLIESTPERPADTTDGTGDRP</sequence>
<reference evidence="2 3" key="1">
    <citation type="journal article" date="2019" name="Int. J. Syst. Evol. Microbiol.">
        <title>The Global Catalogue of Microorganisms (GCM) 10K type strain sequencing project: providing services to taxonomists for standard genome sequencing and annotation.</title>
        <authorList>
            <consortium name="The Broad Institute Genomics Platform"/>
            <consortium name="The Broad Institute Genome Sequencing Center for Infectious Disease"/>
            <person name="Wu L."/>
            <person name="Ma J."/>
        </authorList>
    </citation>
    <scope>NUCLEOTIDE SEQUENCE [LARGE SCALE GENOMIC DNA]</scope>
    <source>
        <strain evidence="2 3">CGMCC 1.12237</strain>
    </source>
</reference>
<proteinExistence type="predicted"/>
<feature type="region of interest" description="Disordered" evidence="1">
    <location>
        <begin position="1"/>
        <end position="42"/>
    </location>
</feature>
<organism evidence="2 3">
    <name type="scientific">Salinirubrum litoreum</name>
    <dbReference type="NCBI Taxonomy" id="1126234"/>
    <lineage>
        <taxon>Archaea</taxon>
        <taxon>Methanobacteriati</taxon>
        <taxon>Methanobacteriota</taxon>
        <taxon>Stenosarchaea group</taxon>
        <taxon>Halobacteria</taxon>
        <taxon>Halobacteriales</taxon>
        <taxon>Haloferacaceae</taxon>
        <taxon>Salinirubrum</taxon>
    </lineage>
</organism>
<protein>
    <submittedName>
        <fullName evidence="2">Uncharacterized protein</fullName>
    </submittedName>
</protein>
<dbReference type="AlphaFoldDB" id="A0ABD5RG78"/>
<keyword evidence="3" id="KW-1185">Reference proteome</keyword>
<evidence type="ECO:0000313" key="3">
    <source>
        <dbReference type="Proteomes" id="UP001596201"/>
    </source>
</evidence>
<evidence type="ECO:0000313" key="2">
    <source>
        <dbReference type="EMBL" id="MFC5368808.1"/>
    </source>
</evidence>
<feature type="compositionally biased region" description="Low complexity" evidence="1">
    <location>
        <begin position="1"/>
        <end position="16"/>
    </location>
</feature>
<evidence type="ECO:0000256" key="1">
    <source>
        <dbReference type="SAM" id="MobiDB-lite"/>
    </source>
</evidence>
<accession>A0ABD5RG78</accession>
<dbReference type="Proteomes" id="UP001596201">
    <property type="component" value="Unassembled WGS sequence"/>
</dbReference>
<gene>
    <name evidence="2" type="ORF">ACFPJ5_17935</name>
</gene>
<dbReference type="RefSeq" id="WP_380700320.1">
    <property type="nucleotide sequence ID" value="NZ_JBHSKX010000004.1"/>
</dbReference>
<dbReference type="EMBL" id="JBHSKX010000004">
    <property type="protein sequence ID" value="MFC5368808.1"/>
    <property type="molecule type" value="Genomic_DNA"/>
</dbReference>
<name>A0ABD5RG78_9EURY</name>
<feature type="compositionally biased region" description="Basic and acidic residues" evidence="1">
    <location>
        <begin position="27"/>
        <end position="42"/>
    </location>
</feature>